<accession>A0AAD7NBC4</accession>
<protein>
    <submittedName>
        <fullName evidence="1">Uncharacterized protein</fullName>
    </submittedName>
</protein>
<evidence type="ECO:0000313" key="2">
    <source>
        <dbReference type="Proteomes" id="UP001215598"/>
    </source>
</evidence>
<comment type="caution">
    <text evidence="1">The sequence shown here is derived from an EMBL/GenBank/DDBJ whole genome shotgun (WGS) entry which is preliminary data.</text>
</comment>
<sequence length="97" mass="11213">MVRTFNSDLILEGSWRSWWINCKLLKKQANECGSSGSVDTLLDQSNYYDQIVQRYRWIIAGQLLGHTHRVCAPVSRCAVIPPSYRRTSPLTTARDRR</sequence>
<reference evidence="1" key="1">
    <citation type="submission" date="2023-03" db="EMBL/GenBank/DDBJ databases">
        <title>Massive genome expansion in bonnet fungi (Mycena s.s.) driven by repeated elements and novel gene families across ecological guilds.</title>
        <authorList>
            <consortium name="Lawrence Berkeley National Laboratory"/>
            <person name="Harder C.B."/>
            <person name="Miyauchi S."/>
            <person name="Viragh M."/>
            <person name="Kuo A."/>
            <person name="Thoen E."/>
            <person name="Andreopoulos B."/>
            <person name="Lu D."/>
            <person name="Skrede I."/>
            <person name="Drula E."/>
            <person name="Henrissat B."/>
            <person name="Morin E."/>
            <person name="Kohler A."/>
            <person name="Barry K."/>
            <person name="LaButti K."/>
            <person name="Morin E."/>
            <person name="Salamov A."/>
            <person name="Lipzen A."/>
            <person name="Mereny Z."/>
            <person name="Hegedus B."/>
            <person name="Baldrian P."/>
            <person name="Stursova M."/>
            <person name="Weitz H."/>
            <person name="Taylor A."/>
            <person name="Grigoriev I.V."/>
            <person name="Nagy L.G."/>
            <person name="Martin F."/>
            <person name="Kauserud H."/>
        </authorList>
    </citation>
    <scope>NUCLEOTIDE SEQUENCE</scope>
    <source>
        <strain evidence="1">CBHHK182m</strain>
    </source>
</reference>
<proteinExistence type="predicted"/>
<organism evidence="1 2">
    <name type="scientific">Mycena metata</name>
    <dbReference type="NCBI Taxonomy" id="1033252"/>
    <lineage>
        <taxon>Eukaryota</taxon>
        <taxon>Fungi</taxon>
        <taxon>Dikarya</taxon>
        <taxon>Basidiomycota</taxon>
        <taxon>Agaricomycotina</taxon>
        <taxon>Agaricomycetes</taxon>
        <taxon>Agaricomycetidae</taxon>
        <taxon>Agaricales</taxon>
        <taxon>Marasmiineae</taxon>
        <taxon>Mycenaceae</taxon>
        <taxon>Mycena</taxon>
    </lineage>
</organism>
<keyword evidence="2" id="KW-1185">Reference proteome</keyword>
<dbReference type="Proteomes" id="UP001215598">
    <property type="component" value="Unassembled WGS sequence"/>
</dbReference>
<evidence type="ECO:0000313" key="1">
    <source>
        <dbReference type="EMBL" id="KAJ7754600.1"/>
    </source>
</evidence>
<name>A0AAD7NBC4_9AGAR</name>
<dbReference type="EMBL" id="JARKIB010000052">
    <property type="protein sequence ID" value="KAJ7754600.1"/>
    <property type="molecule type" value="Genomic_DNA"/>
</dbReference>
<gene>
    <name evidence="1" type="ORF">B0H16DRAFT_1542925</name>
</gene>
<dbReference type="AlphaFoldDB" id="A0AAD7NBC4"/>